<protein>
    <submittedName>
        <fullName evidence="2">Uncharacterized protein</fullName>
    </submittedName>
</protein>
<dbReference type="EMBL" id="GDHC01018676">
    <property type="protein sequence ID" value="JAP99952.1"/>
    <property type="molecule type" value="Transcribed_RNA"/>
</dbReference>
<organism evidence="2">
    <name type="scientific">Lygus hesperus</name>
    <name type="common">Western plant bug</name>
    <dbReference type="NCBI Taxonomy" id="30085"/>
    <lineage>
        <taxon>Eukaryota</taxon>
        <taxon>Metazoa</taxon>
        <taxon>Ecdysozoa</taxon>
        <taxon>Arthropoda</taxon>
        <taxon>Hexapoda</taxon>
        <taxon>Insecta</taxon>
        <taxon>Pterygota</taxon>
        <taxon>Neoptera</taxon>
        <taxon>Paraneoptera</taxon>
        <taxon>Hemiptera</taxon>
        <taxon>Heteroptera</taxon>
        <taxon>Panheteroptera</taxon>
        <taxon>Cimicomorpha</taxon>
        <taxon>Miridae</taxon>
        <taxon>Mirini</taxon>
        <taxon>Lygus</taxon>
    </lineage>
</organism>
<sequence length="153" mass="16488">MLMHNTETNHTEGDCDSGEGNTKGRRKKGAGGGAATRKTSTTANAAAAAAAHDSEMSRRVSHRSKVTRLSMQSGRLLRELSRFSLHEQLAQELLIEMALHTSFVQYSDNNSSDGCSSNRTASIVISTVTISNDRVDNGDNNSTERTAMCVIDL</sequence>
<evidence type="ECO:0000256" key="1">
    <source>
        <dbReference type="SAM" id="MobiDB-lite"/>
    </source>
</evidence>
<evidence type="ECO:0000313" key="2">
    <source>
        <dbReference type="EMBL" id="JAP99952.1"/>
    </source>
</evidence>
<accession>A0A146KTW8</accession>
<reference evidence="2" key="1">
    <citation type="journal article" date="2016" name="Gigascience">
        <title>De novo construction of an expanded transcriptome assembly for the western tarnished plant bug, Lygus hesperus.</title>
        <authorList>
            <person name="Tassone E.E."/>
            <person name="Geib S.M."/>
            <person name="Hall B."/>
            <person name="Fabrick J.A."/>
            <person name="Brent C.S."/>
            <person name="Hull J.J."/>
        </authorList>
    </citation>
    <scope>NUCLEOTIDE SEQUENCE</scope>
</reference>
<gene>
    <name evidence="2" type="ORF">g.2861</name>
</gene>
<proteinExistence type="predicted"/>
<feature type="compositionally biased region" description="Low complexity" evidence="1">
    <location>
        <begin position="35"/>
        <end position="51"/>
    </location>
</feature>
<feature type="region of interest" description="Disordered" evidence="1">
    <location>
        <begin position="1"/>
        <end position="68"/>
    </location>
</feature>
<name>A0A146KTW8_LYGHE</name>
<dbReference type="AlphaFoldDB" id="A0A146KTW8"/>